<evidence type="ECO:0000256" key="1">
    <source>
        <dbReference type="ARBA" id="ARBA00023002"/>
    </source>
</evidence>
<feature type="transmembrane region" description="Helical" evidence="3">
    <location>
        <begin position="6"/>
        <end position="23"/>
    </location>
</feature>
<keyword evidence="3" id="KW-1133">Transmembrane helix</keyword>
<dbReference type="Pfam" id="PF01494">
    <property type="entry name" value="FAD_binding_3"/>
    <property type="match status" value="1"/>
</dbReference>
<evidence type="ECO:0000313" key="5">
    <source>
        <dbReference type="EMBL" id="SNX94749.1"/>
    </source>
</evidence>
<dbReference type="PRINTS" id="PR00420">
    <property type="entry name" value="RNGMNOXGNASE"/>
</dbReference>
<keyword evidence="1" id="KW-0560">Oxidoreductase</keyword>
<keyword evidence="3" id="KW-0812">Transmembrane</keyword>
<evidence type="ECO:0000259" key="4">
    <source>
        <dbReference type="Pfam" id="PF01494"/>
    </source>
</evidence>
<evidence type="ECO:0000256" key="2">
    <source>
        <dbReference type="ARBA" id="ARBA00023027"/>
    </source>
</evidence>
<name>A0A285E6K9_9ACTN</name>
<dbReference type="Gene3D" id="3.50.50.60">
    <property type="entry name" value="FAD/NAD(P)-binding domain"/>
    <property type="match status" value="1"/>
</dbReference>
<dbReference type="PANTHER" id="PTHR43476">
    <property type="entry name" value="3-(3-HYDROXY-PHENYL)PROPIONATE/3-HYDROXYCINNAMIC ACID HYDROXYLASE"/>
    <property type="match status" value="1"/>
</dbReference>
<dbReference type="AlphaFoldDB" id="A0A285E6K9"/>
<dbReference type="GO" id="GO:0071949">
    <property type="term" value="F:FAD binding"/>
    <property type="evidence" value="ECO:0007669"/>
    <property type="project" value="InterPro"/>
</dbReference>
<dbReference type="PANTHER" id="PTHR43476:SF4">
    <property type="entry name" value="BLR0106 PROTEIN"/>
    <property type="match status" value="1"/>
</dbReference>
<dbReference type="InterPro" id="IPR002938">
    <property type="entry name" value="FAD-bd"/>
</dbReference>
<reference evidence="5 6" key="1">
    <citation type="submission" date="2017-09" db="EMBL/GenBank/DDBJ databases">
        <authorList>
            <person name="Ehlers B."/>
            <person name="Leendertz F.H."/>
        </authorList>
    </citation>
    <scope>NUCLEOTIDE SEQUENCE [LARGE SCALE GENOMIC DNA]</scope>
    <source>
        <strain evidence="5 6">DSM 46844</strain>
    </source>
</reference>
<keyword evidence="2" id="KW-0520">NAD</keyword>
<gene>
    <name evidence="5" type="ORF">SAMN06893097_101546</name>
</gene>
<dbReference type="InterPro" id="IPR050631">
    <property type="entry name" value="PheA/TfdB_FAD_monoxygenase"/>
</dbReference>
<feature type="domain" description="FAD-binding" evidence="4">
    <location>
        <begin position="5"/>
        <end position="337"/>
    </location>
</feature>
<dbReference type="OrthoDB" id="8670884at2"/>
<dbReference type="Gene3D" id="3.30.70.2450">
    <property type="match status" value="1"/>
</dbReference>
<dbReference type="RefSeq" id="WP_097204134.1">
    <property type="nucleotide sequence ID" value="NZ_JACHXB010000001.1"/>
</dbReference>
<dbReference type="SUPFAM" id="SSF51905">
    <property type="entry name" value="FAD/NAD(P)-binding domain"/>
    <property type="match status" value="1"/>
</dbReference>
<keyword evidence="3" id="KW-0472">Membrane</keyword>
<protein>
    <submittedName>
        <fullName evidence="5">3-(3-hydroxy-phenyl)propionate hydroxylase/6-hydroxy-3-succinoylpyridine 3-monooxygenase</fullName>
    </submittedName>
</protein>
<evidence type="ECO:0000313" key="6">
    <source>
        <dbReference type="Proteomes" id="UP000219514"/>
    </source>
</evidence>
<keyword evidence="6" id="KW-1185">Reference proteome</keyword>
<dbReference type="InterPro" id="IPR036188">
    <property type="entry name" value="FAD/NAD-bd_sf"/>
</dbReference>
<accession>A0A285E6K9</accession>
<sequence length="395" mass="41082">MVADSVLVVGGGIVGLATALGLARRGRPVTVVERAPGPDTTSHDHGYNWPVLPGLAGLGVLDDAVSAGTVVTEWRCTVLATGERIRFDYGVLADVVPHAFCLNLPHDRMARLLVDRLERHSGAEVLWGTEVTGLEQDGAGVTVSVRGPDGDAPLRAAWVVGADGARSVVRRGLGLGLAGTTWAERLVAADVRLDLAALGHTPRHYVLDQDGGAITSLFDAPDGWRVVMAENRGLPVEGAQERLVAGLTRVLPDAGPLPVGPVGGSRIHERAVERMRAGRVLLAGDAAHLTNPTAGLGMTAGLLDAFSLAEALSEVAEGGRSDDALDDYSGTRLHAFWDDVVPPSSEAKSLVFPSTVEGARLDAALGVLREASADPLVQREFLLRLGGAPASPVSA</sequence>
<evidence type="ECO:0000256" key="3">
    <source>
        <dbReference type="SAM" id="Phobius"/>
    </source>
</evidence>
<proteinExistence type="predicted"/>
<dbReference type="Proteomes" id="UP000219514">
    <property type="component" value="Unassembled WGS sequence"/>
</dbReference>
<dbReference type="EMBL" id="OBDO01000001">
    <property type="protein sequence ID" value="SNX94749.1"/>
    <property type="molecule type" value="Genomic_DNA"/>
</dbReference>
<organism evidence="5 6">
    <name type="scientific">Geodermatophilus sabuli</name>
    <dbReference type="NCBI Taxonomy" id="1564158"/>
    <lineage>
        <taxon>Bacteria</taxon>
        <taxon>Bacillati</taxon>
        <taxon>Actinomycetota</taxon>
        <taxon>Actinomycetes</taxon>
        <taxon>Geodermatophilales</taxon>
        <taxon>Geodermatophilaceae</taxon>
        <taxon>Geodermatophilus</taxon>
    </lineage>
</organism>
<dbReference type="GO" id="GO:0004497">
    <property type="term" value="F:monooxygenase activity"/>
    <property type="evidence" value="ECO:0007669"/>
    <property type="project" value="UniProtKB-KW"/>
</dbReference>
<keyword evidence="5" id="KW-0503">Monooxygenase</keyword>